<dbReference type="SUPFAM" id="SSF53807">
    <property type="entry name" value="Helical backbone' metal receptor"/>
    <property type="match status" value="1"/>
</dbReference>
<dbReference type="GO" id="GO:0016491">
    <property type="term" value="F:oxidoreductase activity"/>
    <property type="evidence" value="ECO:0007669"/>
    <property type="project" value="InterPro"/>
</dbReference>
<reference evidence="2 3" key="1">
    <citation type="submission" date="2016-10" db="EMBL/GenBank/DDBJ databases">
        <authorList>
            <person name="de Groot N.N."/>
        </authorList>
    </citation>
    <scope>NUCLEOTIDE SEQUENCE [LARGE SCALE GENOMIC DNA]</scope>
    <source>
        <strain evidence="2 3">DSM 5522</strain>
    </source>
</reference>
<dbReference type="OrthoDB" id="4959at2"/>
<evidence type="ECO:0000259" key="1">
    <source>
        <dbReference type="Pfam" id="PF00148"/>
    </source>
</evidence>
<feature type="domain" description="Nitrogenase/oxidoreductase component 1" evidence="1">
    <location>
        <begin position="104"/>
        <end position="423"/>
    </location>
</feature>
<dbReference type="STRING" id="1120918.SAMN05216249_11361"/>
<proteinExistence type="predicted"/>
<evidence type="ECO:0000313" key="2">
    <source>
        <dbReference type="EMBL" id="SFB21315.1"/>
    </source>
</evidence>
<protein>
    <submittedName>
        <fullName evidence="2">Nitrogenase component 1 type Oxidoreductase</fullName>
    </submittedName>
</protein>
<dbReference type="EMBL" id="FOJY01000013">
    <property type="protein sequence ID" value="SFB21315.1"/>
    <property type="molecule type" value="Genomic_DNA"/>
</dbReference>
<dbReference type="AlphaFoldDB" id="A0A1I0Z6R6"/>
<gene>
    <name evidence="2" type="ORF">SAMN05216249_11361</name>
</gene>
<organism evidence="2 3">
    <name type="scientific">Acetitomaculum ruminis DSM 5522</name>
    <dbReference type="NCBI Taxonomy" id="1120918"/>
    <lineage>
        <taxon>Bacteria</taxon>
        <taxon>Bacillati</taxon>
        <taxon>Bacillota</taxon>
        <taxon>Clostridia</taxon>
        <taxon>Lachnospirales</taxon>
        <taxon>Lachnospiraceae</taxon>
        <taxon>Acetitomaculum</taxon>
    </lineage>
</organism>
<dbReference type="Proteomes" id="UP000198838">
    <property type="component" value="Unassembled WGS sequence"/>
</dbReference>
<dbReference type="Gene3D" id="3.40.50.1980">
    <property type="entry name" value="Nitrogenase molybdenum iron protein domain"/>
    <property type="match status" value="1"/>
</dbReference>
<dbReference type="InterPro" id="IPR000510">
    <property type="entry name" value="Nase/OxRdtase_comp1"/>
</dbReference>
<accession>A0A1I0Z6R6</accession>
<evidence type="ECO:0000313" key="3">
    <source>
        <dbReference type="Proteomes" id="UP000198838"/>
    </source>
</evidence>
<name>A0A1I0Z6R6_9FIRM</name>
<sequence length="445" mass="50382">MFKKLSHEKKEADEALAIKISNLDSFTPFKAGLVFSAPARGTWTIAHTSMLIPHSHQIFLCASVCLRGVVLSAEEYGGLDRYSSINLEEHDILEGDLEDLFIEGVTDIINNLKKRPPAVLTYTSCVHHFLACDLNLVYKTLRERFPDIDFIECYMTPTMRQKFTPEALMFKSLYEGLVDIEKDKKSINIIGNNFAIKKSSDFVQMLNNAGFEVRDICNTKEYDEYKAMSLSFLNIYTRNCSEFAAKSLEKRIHQDYIFMPCTFNMDAIEDELASLSKKLSLPLMDISYLKETAIKSLKLTKEFLKDMPVVIDYAAVLRPFSLAALLVSYGINVIRIYCDEINPAEEDDIEYLKDNAPNLEIFPTVDYKCRVVDKHLADDYNGELLAIGQKAAYFTGTKHMVNIVENGGIHGFDGIRQMCEMMVDASEVESDVKSIISVKGWGCHG</sequence>
<dbReference type="Pfam" id="PF00148">
    <property type="entry name" value="Oxidored_nitro"/>
    <property type="match status" value="1"/>
</dbReference>
<keyword evidence="3" id="KW-1185">Reference proteome</keyword>
<dbReference type="RefSeq" id="WP_092873052.1">
    <property type="nucleotide sequence ID" value="NZ_FOJY01000013.1"/>
</dbReference>